<accession>A0A0F9P6N3</accession>
<evidence type="ECO:0000313" key="1">
    <source>
        <dbReference type="EMBL" id="KKN25739.1"/>
    </source>
</evidence>
<dbReference type="AlphaFoldDB" id="A0A0F9P6N3"/>
<reference evidence="1" key="1">
    <citation type="journal article" date="2015" name="Nature">
        <title>Complex archaea that bridge the gap between prokaryotes and eukaryotes.</title>
        <authorList>
            <person name="Spang A."/>
            <person name="Saw J.H."/>
            <person name="Jorgensen S.L."/>
            <person name="Zaremba-Niedzwiedzka K."/>
            <person name="Martijn J."/>
            <person name="Lind A.E."/>
            <person name="van Eijk R."/>
            <person name="Schleper C."/>
            <person name="Guy L."/>
            <person name="Ettema T.J."/>
        </authorList>
    </citation>
    <scope>NUCLEOTIDE SEQUENCE</scope>
</reference>
<name>A0A0F9P6N3_9ZZZZ</name>
<sequence>MNLQFYEIMDDKSKEYLVYLVEQIQPQLTESELKICLEDIEAKPLKKTKGSKSKTSKGYITIGNDVGKIADLSKLNMEQLKILFQIFISKEKNDKLAIKWRFYQYLKYMLDLKIKLIQINQDPRPDRYIDFIIHTEDNQVFLALCNDILDLNIYNKACKEVIDYAKKENLLPDKIIFTTSKSFRNIPLDIPIKIVSKEILPELWVEWIEENRRFKKEDLILVNNSELKLAGFNFNSTEDLLNYVYKYTEGGQISIYRQVEFFTEVSDDDPEVEMIWKGIMLKQ</sequence>
<organism evidence="1">
    <name type="scientific">marine sediment metagenome</name>
    <dbReference type="NCBI Taxonomy" id="412755"/>
    <lineage>
        <taxon>unclassified sequences</taxon>
        <taxon>metagenomes</taxon>
        <taxon>ecological metagenomes</taxon>
    </lineage>
</organism>
<gene>
    <name evidence="1" type="ORF">LCGC14_0881640</name>
</gene>
<proteinExistence type="predicted"/>
<comment type="caution">
    <text evidence="1">The sequence shown here is derived from an EMBL/GenBank/DDBJ whole genome shotgun (WGS) entry which is preliminary data.</text>
</comment>
<dbReference type="EMBL" id="LAZR01002777">
    <property type="protein sequence ID" value="KKN25739.1"/>
    <property type="molecule type" value="Genomic_DNA"/>
</dbReference>
<protein>
    <submittedName>
        <fullName evidence="1">Uncharacterized protein</fullName>
    </submittedName>
</protein>